<proteinExistence type="predicted"/>
<dbReference type="SUPFAM" id="SSF54106">
    <property type="entry name" value="LysM domain"/>
    <property type="match status" value="1"/>
</dbReference>
<dbReference type="Proteomes" id="UP000257109">
    <property type="component" value="Unassembled WGS sequence"/>
</dbReference>
<accession>A0A371H733</accession>
<dbReference type="Pfam" id="PF01476">
    <property type="entry name" value="LysM"/>
    <property type="match status" value="1"/>
</dbReference>
<evidence type="ECO:0000313" key="3">
    <source>
        <dbReference type="EMBL" id="RDX98610.1"/>
    </source>
</evidence>
<evidence type="ECO:0000259" key="2">
    <source>
        <dbReference type="Pfam" id="PF01476"/>
    </source>
</evidence>
<keyword evidence="1" id="KW-1133">Transmembrane helix</keyword>
<sequence length="111" mass="13121">MTKFSQELRRHELMCRLELILWFVFVVLIATLSLVPNIEEDFPPTIDESNIDVEMNHTLEHSCSEFYVVREGETLYSIAEKCKDPFIELWNPHVEDPDDVYPGWKKSLHII</sequence>
<keyword evidence="1" id="KW-0472">Membrane</keyword>
<dbReference type="STRING" id="157652.A0A371H733"/>
<dbReference type="CDD" id="cd00118">
    <property type="entry name" value="LysM"/>
    <property type="match status" value="1"/>
</dbReference>
<dbReference type="InterPro" id="IPR036779">
    <property type="entry name" value="LysM_dom_sf"/>
</dbReference>
<keyword evidence="4" id="KW-1185">Reference proteome</keyword>
<comment type="caution">
    <text evidence="3">The sequence shown here is derived from an EMBL/GenBank/DDBJ whole genome shotgun (WGS) entry which is preliminary data.</text>
</comment>
<protein>
    <recommendedName>
        <fullName evidence="2">LysM domain-containing protein</fullName>
    </recommendedName>
</protein>
<dbReference type="PANTHER" id="PTHR33648:SF44">
    <property type="entry name" value="PROTEIN, PUTATIVE-RELATED"/>
    <property type="match status" value="1"/>
</dbReference>
<feature type="domain" description="LysM" evidence="2">
    <location>
        <begin position="67"/>
        <end position="105"/>
    </location>
</feature>
<keyword evidence="1" id="KW-0812">Transmembrane</keyword>
<reference evidence="3" key="1">
    <citation type="submission" date="2018-05" db="EMBL/GenBank/DDBJ databases">
        <title>Draft genome of Mucuna pruriens seed.</title>
        <authorList>
            <person name="Nnadi N.E."/>
            <person name="Vos R."/>
            <person name="Hasami M.H."/>
            <person name="Devisetty U.K."/>
            <person name="Aguiy J.C."/>
        </authorList>
    </citation>
    <scope>NUCLEOTIDE SEQUENCE [LARGE SCALE GENOMIC DNA]</scope>
    <source>
        <strain evidence="3">JCA_2017</strain>
    </source>
</reference>
<organism evidence="3 4">
    <name type="scientific">Mucuna pruriens</name>
    <name type="common">Velvet bean</name>
    <name type="synonym">Dolichos pruriens</name>
    <dbReference type="NCBI Taxonomy" id="157652"/>
    <lineage>
        <taxon>Eukaryota</taxon>
        <taxon>Viridiplantae</taxon>
        <taxon>Streptophyta</taxon>
        <taxon>Embryophyta</taxon>
        <taxon>Tracheophyta</taxon>
        <taxon>Spermatophyta</taxon>
        <taxon>Magnoliopsida</taxon>
        <taxon>eudicotyledons</taxon>
        <taxon>Gunneridae</taxon>
        <taxon>Pentapetalae</taxon>
        <taxon>rosids</taxon>
        <taxon>fabids</taxon>
        <taxon>Fabales</taxon>
        <taxon>Fabaceae</taxon>
        <taxon>Papilionoideae</taxon>
        <taxon>50 kb inversion clade</taxon>
        <taxon>NPAAA clade</taxon>
        <taxon>indigoferoid/millettioid clade</taxon>
        <taxon>Phaseoleae</taxon>
        <taxon>Mucuna</taxon>
    </lineage>
</organism>
<evidence type="ECO:0000256" key="1">
    <source>
        <dbReference type="SAM" id="Phobius"/>
    </source>
</evidence>
<dbReference type="OrthoDB" id="1417267at2759"/>
<dbReference type="Gene3D" id="3.10.350.10">
    <property type="entry name" value="LysM domain"/>
    <property type="match status" value="1"/>
</dbReference>
<feature type="non-terminal residue" evidence="3">
    <location>
        <position position="1"/>
    </location>
</feature>
<dbReference type="PANTHER" id="PTHR33648">
    <property type="entry name" value="EMBRYO SAC 1"/>
    <property type="match status" value="1"/>
</dbReference>
<evidence type="ECO:0000313" key="4">
    <source>
        <dbReference type="Proteomes" id="UP000257109"/>
    </source>
</evidence>
<name>A0A371H733_MUCPR</name>
<feature type="transmembrane region" description="Helical" evidence="1">
    <location>
        <begin position="20"/>
        <end position="38"/>
    </location>
</feature>
<dbReference type="AlphaFoldDB" id="A0A371H733"/>
<dbReference type="EMBL" id="QJKJ01003413">
    <property type="protein sequence ID" value="RDX98610.1"/>
    <property type="molecule type" value="Genomic_DNA"/>
</dbReference>
<gene>
    <name evidence="3" type="ORF">CR513_18446</name>
</gene>
<dbReference type="InterPro" id="IPR018392">
    <property type="entry name" value="LysM"/>
</dbReference>